<accession>A0A3N4HK02</accession>
<dbReference type="EMBL" id="ML119870">
    <property type="protein sequence ID" value="RPA72250.1"/>
    <property type="molecule type" value="Genomic_DNA"/>
</dbReference>
<dbReference type="Proteomes" id="UP000275078">
    <property type="component" value="Unassembled WGS sequence"/>
</dbReference>
<feature type="compositionally biased region" description="Polar residues" evidence="1">
    <location>
        <begin position="13"/>
        <end position="32"/>
    </location>
</feature>
<evidence type="ECO:0000313" key="2">
    <source>
        <dbReference type="EMBL" id="RPA72250.1"/>
    </source>
</evidence>
<feature type="region of interest" description="Disordered" evidence="1">
    <location>
        <begin position="1"/>
        <end position="52"/>
    </location>
</feature>
<name>A0A3N4HK02_ASCIM</name>
<keyword evidence="3" id="KW-1185">Reference proteome</keyword>
<sequence length="52" mass="5644">MSKHNPTTPHPDSPNSISFTVHINSPTQSPSRFPSLHTPLSSSPPHKVTRSS</sequence>
<protein>
    <submittedName>
        <fullName evidence="2">Uncharacterized protein</fullName>
    </submittedName>
</protein>
<dbReference type="AlphaFoldDB" id="A0A3N4HK02"/>
<reference evidence="2 3" key="1">
    <citation type="journal article" date="2018" name="Nat. Ecol. Evol.">
        <title>Pezizomycetes genomes reveal the molecular basis of ectomycorrhizal truffle lifestyle.</title>
        <authorList>
            <person name="Murat C."/>
            <person name="Payen T."/>
            <person name="Noel B."/>
            <person name="Kuo A."/>
            <person name="Morin E."/>
            <person name="Chen J."/>
            <person name="Kohler A."/>
            <person name="Krizsan K."/>
            <person name="Balestrini R."/>
            <person name="Da Silva C."/>
            <person name="Montanini B."/>
            <person name="Hainaut M."/>
            <person name="Levati E."/>
            <person name="Barry K.W."/>
            <person name="Belfiori B."/>
            <person name="Cichocki N."/>
            <person name="Clum A."/>
            <person name="Dockter R.B."/>
            <person name="Fauchery L."/>
            <person name="Guy J."/>
            <person name="Iotti M."/>
            <person name="Le Tacon F."/>
            <person name="Lindquist E.A."/>
            <person name="Lipzen A."/>
            <person name="Malagnac F."/>
            <person name="Mello A."/>
            <person name="Molinier V."/>
            <person name="Miyauchi S."/>
            <person name="Poulain J."/>
            <person name="Riccioni C."/>
            <person name="Rubini A."/>
            <person name="Sitrit Y."/>
            <person name="Splivallo R."/>
            <person name="Traeger S."/>
            <person name="Wang M."/>
            <person name="Zifcakova L."/>
            <person name="Wipf D."/>
            <person name="Zambonelli A."/>
            <person name="Paolocci F."/>
            <person name="Nowrousian M."/>
            <person name="Ottonello S."/>
            <person name="Baldrian P."/>
            <person name="Spatafora J.W."/>
            <person name="Henrissat B."/>
            <person name="Nagy L.G."/>
            <person name="Aury J.M."/>
            <person name="Wincker P."/>
            <person name="Grigoriev I.V."/>
            <person name="Bonfante P."/>
            <person name="Martin F.M."/>
        </authorList>
    </citation>
    <scope>NUCLEOTIDE SEQUENCE [LARGE SCALE GENOMIC DNA]</scope>
    <source>
        <strain evidence="2 3">RN42</strain>
    </source>
</reference>
<evidence type="ECO:0000313" key="3">
    <source>
        <dbReference type="Proteomes" id="UP000275078"/>
    </source>
</evidence>
<feature type="compositionally biased region" description="Low complexity" evidence="1">
    <location>
        <begin position="34"/>
        <end position="46"/>
    </location>
</feature>
<proteinExistence type="predicted"/>
<evidence type="ECO:0000256" key="1">
    <source>
        <dbReference type="SAM" id="MobiDB-lite"/>
    </source>
</evidence>
<organism evidence="2 3">
    <name type="scientific">Ascobolus immersus RN42</name>
    <dbReference type="NCBI Taxonomy" id="1160509"/>
    <lineage>
        <taxon>Eukaryota</taxon>
        <taxon>Fungi</taxon>
        <taxon>Dikarya</taxon>
        <taxon>Ascomycota</taxon>
        <taxon>Pezizomycotina</taxon>
        <taxon>Pezizomycetes</taxon>
        <taxon>Pezizales</taxon>
        <taxon>Ascobolaceae</taxon>
        <taxon>Ascobolus</taxon>
    </lineage>
</organism>
<gene>
    <name evidence="2" type="ORF">BJ508DRAFT_419565</name>
</gene>